<name>Q110F2_TRIEI</name>
<accession>Q110F2</accession>
<dbReference type="eggNOG" id="COG4249">
    <property type="taxonomic scope" value="Bacteria"/>
</dbReference>
<protein>
    <recommendedName>
        <fullName evidence="1">Peptidase C14 caspase domain-containing protein</fullName>
    </recommendedName>
</protein>
<dbReference type="AlphaFoldDB" id="Q110F2"/>
<reference evidence="2" key="1">
    <citation type="submission" date="2006-06" db="EMBL/GenBank/DDBJ databases">
        <title>Complete sequence of Trichodesmium erythraeum IMS101.</title>
        <authorList>
            <consortium name="US DOE Joint Genome Institute"/>
            <person name="Copeland A."/>
            <person name="Lucas S."/>
            <person name="Lapidus A."/>
            <person name="Barry K."/>
            <person name="Detter J.C."/>
            <person name="Glavina del Rio T."/>
            <person name="Hammon N."/>
            <person name="Israni S."/>
            <person name="Dalin E."/>
            <person name="Tice H."/>
            <person name="Pitluck S."/>
            <person name="Kiss H."/>
            <person name="Munk A.C."/>
            <person name="Brettin T."/>
            <person name="Bruce D."/>
            <person name="Han C."/>
            <person name="Tapia R."/>
            <person name="Gilna P."/>
            <person name="Schmutz J."/>
            <person name="Larimer F."/>
            <person name="Land M."/>
            <person name="Hauser L."/>
            <person name="Kyrpides N."/>
            <person name="Kim E."/>
            <person name="Richardson P."/>
        </authorList>
    </citation>
    <scope>NUCLEOTIDE SEQUENCE [LARGE SCALE GENOMIC DNA]</scope>
    <source>
        <strain evidence="2">IMS101</strain>
    </source>
</reference>
<gene>
    <name evidence="2" type="ordered locus">Tery_2963</name>
</gene>
<dbReference type="EMBL" id="CP000393">
    <property type="protein sequence ID" value="ABG52122.1"/>
    <property type="molecule type" value="Genomic_DNA"/>
</dbReference>
<dbReference type="RefSeq" id="WP_011612478.1">
    <property type="nucleotide sequence ID" value="NC_008312.1"/>
</dbReference>
<organism evidence="2">
    <name type="scientific">Trichodesmium erythraeum (strain IMS101)</name>
    <dbReference type="NCBI Taxonomy" id="203124"/>
    <lineage>
        <taxon>Bacteria</taxon>
        <taxon>Bacillati</taxon>
        <taxon>Cyanobacteriota</taxon>
        <taxon>Cyanophyceae</taxon>
        <taxon>Oscillatoriophycideae</taxon>
        <taxon>Oscillatoriales</taxon>
        <taxon>Microcoleaceae</taxon>
        <taxon>Trichodesmium</taxon>
    </lineage>
</organism>
<evidence type="ECO:0000313" key="2">
    <source>
        <dbReference type="EMBL" id="ABG52122.1"/>
    </source>
</evidence>
<dbReference type="HOGENOM" id="CLU_1517280_0_0_3"/>
<proteinExistence type="predicted"/>
<dbReference type="GO" id="GO:0006508">
    <property type="term" value="P:proteolysis"/>
    <property type="evidence" value="ECO:0007669"/>
    <property type="project" value="InterPro"/>
</dbReference>
<dbReference type="Pfam" id="PF00656">
    <property type="entry name" value="Peptidase_C14"/>
    <property type="match status" value="1"/>
</dbReference>
<feature type="domain" description="Peptidase C14 caspase" evidence="1">
    <location>
        <begin position="42"/>
        <end position="175"/>
    </location>
</feature>
<dbReference type="KEGG" id="ter:Tery_2963"/>
<dbReference type="InterPro" id="IPR011600">
    <property type="entry name" value="Pept_C14_caspase"/>
</dbReference>
<dbReference type="GO" id="GO:0004197">
    <property type="term" value="F:cysteine-type endopeptidase activity"/>
    <property type="evidence" value="ECO:0007669"/>
    <property type="project" value="InterPro"/>
</dbReference>
<evidence type="ECO:0000259" key="1">
    <source>
        <dbReference type="Pfam" id="PF00656"/>
    </source>
</evidence>
<sequence length="177" mass="20596">MTDQELKAVKLDLSTVHFILTRLEQGSCRTDRPALINECNRRAHFEEKLRNVLYAWDIKDQLVFYFSGHEDIRKNHLYCLKIGLKDSHWYPFNNLMNDVSAEEFQRAILVLDTWHNSAIIPGIKNSNDSISNIKESMENSKIPKVIAMITSSQKAQKSHELSYRSYSVFTDLFCNPI</sequence>